<organism evidence="2 3">
    <name type="scientific">Amycolatopsis sacchari</name>
    <dbReference type="NCBI Taxonomy" id="115433"/>
    <lineage>
        <taxon>Bacteria</taxon>
        <taxon>Bacillati</taxon>
        <taxon>Actinomycetota</taxon>
        <taxon>Actinomycetes</taxon>
        <taxon>Pseudonocardiales</taxon>
        <taxon>Pseudonocardiaceae</taxon>
        <taxon>Amycolatopsis</taxon>
    </lineage>
</organism>
<dbReference type="AlphaFoldDB" id="A0A1I3UK70"/>
<name>A0A1I3UK70_9PSEU</name>
<gene>
    <name evidence="2" type="ORF">SAMN05421835_109129</name>
</gene>
<dbReference type="EMBL" id="FORP01000009">
    <property type="protein sequence ID" value="SFJ83904.1"/>
    <property type="molecule type" value="Genomic_DNA"/>
</dbReference>
<evidence type="ECO:0000313" key="3">
    <source>
        <dbReference type="Proteomes" id="UP000199025"/>
    </source>
</evidence>
<dbReference type="STRING" id="115433.SAMN05421835_109129"/>
<reference evidence="2 3" key="1">
    <citation type="submission" date="2016-10" db="EMBL/GenBank/DDBJ databases">
        <authorList>
            <person name="de Groot N.N."/>
        </authorList>
    </citation>
    <scope>NUCLEOTIDE SEQUENCE [LARGE SCALE GENOMIC DNA]</scope>
    <source>
        <strain evidence="2 3">DSM 44468</strain>
    </source>
</reference>
<dbReference type="RefSeq" id="WP_091508732.1">
    <property type="nucleotide sequence ID" value="NZ_FORP01000009.1"/>
</dbReference>
<evidence type="ECO:0000256" key="1">
    <source>
        <dbReference type="SAM" id="MobiDB-lite"/>
    </source>
</evidence>
<feature type="compositionally biased region" description="Basic and acidic residues" evidence="1">
    <location>
        <begin position="1"/>
        <end position="32"/>
    </location>
</feature>
<proteinExistence type="predicted"/>
<keyword evidence="3" id="KW-1185">Reference proteome</keyword>
<evidence type="ECO:0000313" key="2">
    <source>
        <dbReference type="EMBL" id="SFJ83904.1"/>
    </source>
</evidence>
<feature type="region of interest" description="Disordered" evidence="1">
    <location>
        <begin position="1"/>
        <end position="43"/>
    </location>
</feature>
<dbReference type="Proteomes" id="UP000199025">
    <property type="component" value="Unassembled WGS sequence"/>
</dbReference>
<protein>
    <submittedName>
        <fullName evidence="2">Uncharacterized protein</fullName>
    </submittedName>
</protein>
<sequence>MSADRPGEHHPDDAKSRNEREQEAADEVRTETGTRFPPPADDLTAARLELLETLFGRVRAEAASDNPLSDEARFKALTEDRLAVIGSLESVKQVREWVSQDEPGSQNLEVIDGRDWTVTKNDTWVQAQIDQGLPAWMMDNLTTDGLWKPHHEDPGKPQERILLHEFHQFVGAGYRIDGNLLVPPERPAAENPEAERHFVGMRFTRETAEPVFVRRGPEGEDPPAGPACYVGGWSERTPTVPAELFERYQRLDNAHWSVGESVMRELFGATAAGWQPHLAGMSEEEEGQRSGPEWGTEWAKDWENPAQAGFLPYFGRVPDGVSSQDSGLLEVKHYRLFDQGVGVEVQLSDHIGRQLIHDYLAQNPPEGEGERTTWVFSGAPPSAELAGQLYELDLDYVVLAPRHRDLQSGEGPTVAWLNYARWNEHNAQQLKELRER</sequence>
<accession>A0A1I3UK70</accession>